<organism evidence="2 3">
    <name type="scientific">Tricholomella constricta</name>
    <dbReference type="NCBI Taxonomy" id="117010"/>
    <lineage>
        <taxon>Eukaryota</taxon>
        <taxon>Fungi</taxon>
        <taxon>Dikarya</taxon>
        <taxon>Basidiomycota</taxon>
        <taxon>Agaricomycotina</taxon>
        <taxon>Agaricomycetes</taxon>
        <taxon>Agaricomycetidae</taxon>
        <taxon>Agaricales</taxon>
        <taxon>Tricholomatineae</taxon>
        <taxon>Lyophyllaceae</taxon>
        <taxon>Tricholomella</taxon>
    </lineage>
</organism>
<feature type="region of interest" description="Disordered" evidence="1">
    <location>
        <begin position="408"/>
        <end position="433"/>
    </location>
</feature>
<sequence length="634" mass="70877">MAAVAIENWHQSNHVATTRPHFQNAPPQSYITTPNIAIPPRNVKEMSRDFLITVLNFFATLVPSHFNNLPLRLVVHGGACMLLHPGLARLAMDQHYLATTSPANSPHNALPRRKSTRDVDYIHRSLVIEWQALGISDATERIKHCIMLTAQHFQLGADWMNSDADVALPMSIDATGKQYDPIYHAALQPNNVHLHSVFTSTNGMLTLVSVPPVWSIVLKLVRYTNFDAGDICLLLRNGVNISNCHWTTSTLEGWIHKEAAPMFYHLWTATKKQELQARIQHAIQMVTSWDAASAQGPVIPAPVDESNDWTNVTRSSSAPPAPQPPPQQHFGRQPSNWAAPPPARASHGVEGQGASPDFEDRWLVPHTRSRSFRPTSQADWHAKYDLEVQKLDRDIAIMLQQSLMAPPGVLPAMEKTSRKKRDKKRSKSRRRDRSSKWSFFVRYAPESDSDSDSDDGRYDNRPVIPGGRSQIQHHDVQPFVPRPSAFHIYASPAAAPPPPPPNVGQSHQSRMVTTHPYNSTHEQSSTVIPFIPPLPPSMASNPLYADQQRSTAVIPFIPPLPRSLASTPYNPDPQPSTSTSHHPEGHRRPPTPYYYREDRRPSTPYRTSHRSHSVSPAPPSRVNELSPLGPLLML</sequence>
<protein>
    <submittedName>
        <fullName evidence="2">Uncharacterized protein</fullName>
    </submittedName>
</protein>
<feature type="region of interest" description="Disordered" evidence="1">
    <location>
        <begin position="297"/>
        <end position="362"/>
    </location>
</feature>
<dbReference type="EMBL" id="JAACJP010000028">
    <property type="protein sequence ID" value="KAF5376413.1"/>
    <property type="molecule type" value="Genomic_DNA"/>
</dbReference>
<evidence type="ECO:0000256" key="1">
    <source>
        <dbReference type="SAM" id="MobiDB-lite"/>
    </source>
</evidence>
<feature type="compositionally biased region" description="Basic residues" evidence="1">
    <location>
        <begin position="417"/>
        <end position="433"/>
    </location>
</feature>
<accession>A0A8H5H434</accession>
<comment type="caution">
    <text evidence="2">The sequence shown here is derived from an EMBL/GenBank/DDBJ whole genome shotgun (WGS) entry which is preliminary data.</text>
</comment>
<evidence type="ECO:0000313" key="3">
    <source>
        <dbReference type="Proteomes" id="UP000565441"/>
    </source>
</evidence>
<feature type="region of interest" description="Disordered" evidence="1">
    <location>
        <begin position="489"/>
        <end position="509"/>
    </location>
</feature>
<feature type="compositionally biased region" description="Polar residues" evidence="1">
    <location>
        <begin position="564"/>
        <end position="580"/>
    </location>
</feature>
<dbReference type="AlphaFoldDB" id="A0A8H5H434"/>
<evidence type="ECO:0000313" key="2">
    <source>
        <dbReference type="EMBL" id="KAF5376413.1"/>
    </source>
</evidence>
<gene>
    <name evidence="2" type="ORF">D9615_008586</name>
</gene>
<keyword evidence="3" id="KW-1185">Reference proteome</keyword>
<proteinExistence type="predicted"/>
<feature type="region of interest" description="Disordered" evidence="1">
    <location>
        <begin position="445"/>
        <end position="473"/>
    </location>
</feature>
<dbReference type="OrthoDB" id="3141838at2759"/>
<reference evidence="2 3" key="1">
    <citation type="journal article" date="2020" name="ISME J.">
        <title>Uncovering the hidden diversity of litter-decomposition mechanisms in mushroom-forming fungi.</title>
        <authorList>
            <person name="Floudas D."/>
            <person name="Bentzer J."/>
            <person name="Ahren D."/>
            <person name="Johansson T."/>
            <person name="Persson P."/>
            <person name="Tunlid A."/>
        </authorList>
    </citation>
    <scope>NUCLEOTIDE SEQUENCE [LARGE SCALE GENOMIC DNA]</scope>
    <source>
        <strain evidence="2 3">CBS 661.87</strain>
    </source>
</reference>
<feature type="region of interest" description="Disordered" evidence="1">
    <location>
        <begin position="563"/>
        <end position="634"/>
    </location>
</feature>
<name>A0A8H5H434_9AGAR</name>
<dbReference type="Proteomes" id="UP000565441">
    <property type="component" value="Unassembled WGS sequence"/>
</dbReference>